<gene>
    <name evidence="1" type="ORF">BOKJ2_LOCUS13437</name>
</gene>
<dbReference type="Proteomes" id="UP000614601">
    <property type="component" value="Unassembled WGS sequence"/>
</dbReference>
<evidence type="ECO:0000313" key="1">
    <source>
        <dbReference type="EMBL" id="CAD5229378.1"/>
    </source>
</evidence>
<evidence type="ECO:0000313" key="2">
    <source>
        <dbReference type="Proteomes" id="UP000614601"/>
    </source>
</evidence>
<comment type="caution">
    <text evidence="1">The sequence shown here is derived from an EMBL/GenBank/DDBJ whole genome shotgun (WGS) entry which is preliminary data.</text>
</comment>
<dbReference type="OrthoDB" id="10578993at2759"/>
<dbReference type="EMBL" id="CAJFCW020000006">
    <property type="protein sequence ID" value="CAG9126527.1"/>
    <property type="molecule type" value="Genomic_DNA"/>
</dbReference>
<protein>
    <submittedName>
        <fullName evidence="1">Uncharacterized protein</fullName>
    </submittedName>
</protein>
<dbReference type="Proteomes" id="UP000783686">
    <property type="component" value="Unassembled WGS sequence"/>
</dbReference>
<dbReference type="EMBL" id="CAJFDH010000006">
    <property type="protein sequence ID" value="CAD5229378.1"/>
    <property type="molecule type" value="Genomic_DNA"/>
</dbReference>
<sequence>MTEYREIFQCLEDEVRKTVDEEAATKYLNLAQDFATRKISVALFEKRAKGLVPISLHSKFILTIGDVMEISFKLDGKPKRKRKKSDTEDLFDVIYYHFITKGLCDKKYEKAEAQEVVSTIVTYTKLVDSEVKTNSLGFQYLDPIKVKKEISEQDTVTAVRKFNWLLPSNEAQDFANIFA</sequence>
<dbReference type="AlphaFoldDB" id="A0A811LQN6"/>
<organism evidence="1 2">
    <name type="scientific">Bursaphelenchus okinawaensis</name>
    <dbReference type="NCBI Taxonomy" id="465554"/>
    <lineage>
        <taxon>Eukaryota</taxon>
        <taxon>Metazoa</taxon>
        <taxon>Ecdysozoa</taxon>
        <taxon>Nematoda</taxon>
        <taxon>Chromadorea</taxon>
        <taxon>Rhabditida</taxon>
        <taxon>Tylenchina</taxon>
        <taxon>Tylenchomorpha</taxon>
        <taxon>Aphelenchoidea</taxon>
        <taxon>Aphelenchoididae</taxon>
        <taxon>Bursaphelenchus</taxon>
    </lineage>
</organism>
<keyword evidence="2" id="KW-1185">Reference proteome</keyword>
<proteinExistence type="predicted"/>
<name>A0A811LQN6_9BILA</name>
<reference evidence="1" key="1">
    <citation type="submission" date="2020-09" db="EMBL/GenBank/DDBJ databases">
        <authorList>
            <person name="Kikuchi T."/>
        </authorList>
    </citation>
    <scope>NUCLEOTIDE SEQUENCE</scope>
    <source>
        <strain evidence="1">SH1</strain>
    </source>
</reference>
<accession>A0A811LQN6</accession>